<dbReference type="AlphaFoldDB" id="A0A0U5EV45"/>
<dbReference type="EMBL" id="LN606600">
    <property type="protein sequence ID" value="CEF40359.1"/>
    <property type="molecule type" value="Genomic_DNA"/>
</dbReference>
<evidence type="ECO:0000313" key="3">
    <source>
        <dbReference type="Proteomes" id="UP000056109"/>
    </source>
</evidence>
<protein>
    <submittedName>
        <fullName evidence="2">Uncharacterized protein</fullName>
    </submittedName>
</protein>
<dbReference type="PATRIC" id="fig|446692.3.peg.954"/>
<reference evidence="3" key="1">
    <citation type="submission" date="2014-09" db="EMBL/GenBank/DDBJ databases">
        <authorList>
            <person name="Illeghems K.G."/>
        </authorList>
    </citation>
    <scope>NUCLEOTIDE SEQUENCE [LARGE SCALE GENOMIC DNA]</scope>
    <source>
        <strain evidence="3">108B</strain>
    </source>
</reference>
<gene>
    <name evidence="2" type="ORF">ASN_960</name>
</gene>
<keyword evidence="3" id="KW-1185">Reference proteome</keyword>
<sequence>MCRIQPGRTCFMDRSQGACPRGRTGPAHCSSGFCLTPCSAAGRMAERARYGRRVIMLQSFAAQSENAGACLPNASTPAAASHAGTRNAPCAARTPWAHQSETAENPAPDKYFSGIPHTYPALPPTRYTPAAPALRAVFAARAAGVPLTVRDVSPNMMEAIRQQWGLVQHALQPVTELHVAAWLKKLSQLVTNPPGAETAASQCRAIFEVCGDIPSGAWGRDARLAWARQPPRNGYPTGARWPSPNELRTLLLPFAETIRRDAEGCRALLRLHSQSDATLQSTTSQTTASQTHATPPVH</sequence>
<dbReference type="Proteomes" id="UP000056109">
    <property type="component" value="Chromosome I"/>
</dbReference>
<dbReference type="KEGG" id="asz:ASN_960"/>
<evidence type="ECO:0000256" key="1">
    <source>
        <dbReference type="SAM" id="MobiDB-lite"/>
    </source>
</evidence>
<proteinExistence type="predicted"/>
<accession>A0A0U5EV45</accession>
<name>A0A0U5EV45_9PROT</name>
<feature type="region of interest" description="Disordered" evidence="1">
    <location>
        <begin position="276"/>
        <end position="298"/>
    </location>
</feature>
<organism evidence="2 3">
    <name type="scientific">Acetobacter senegalensis</name>
    <dbReference type="NCBI Taxonomy" id="446692"/>
    <lineage>
        <taxon>Bacteria</taxon>
        <taxon>Pseudomonadati</taxon>
        <taxon>Pseudomonadota</taxon>
        <taxon>Alphaproteobacteria</taxon>
        <taxon>Acetobacterales</taxon>
        <taxon>Acetobacteraceae</taxon>
        <taxon>Acetobacter</taxon>
    </lineage>
</organism>
<evidence type="ECO:0000313" key="2">
    <source>
        <dbReference type="EMBL" id="CEF40359.1"/>
    </source>
</evidence>